<dbReference type="InterPro" id="IPR050336">
    <property type="entry name" value="Chromosome_partition/occlusion"/>
</dbReference>
<evidence type="ECO:0000256" key="6">
    <source>
        <dbReference type="ARBA" id="ARBA00023125"/>
    </source>
</evidence>
<keyword evidence="6" id="KW-0238">DNA-binding</keyword>
<dbReference type="RefSeq" id="WP_216840439.1">
    <property type="nucleotide sequence ID" value="NZ_JAFNJS010000021.1"/>
</dbReference>
<dbReference type="PANTHER" id="PTHR33375:SF1">
    <property type="entry name" value="CHROMOSOME-PARTITIONING PROTEIN PARB-RELATED"/>
    <property type="match status" value="1"/>
</dbReference>
<dbReference type="CDD" id="cd16403">
    <property type="entry name" value="ParB_N_like_MT"/>
    <property type="match status" value="1"/>
</dbReference>
<feature type="domain" description="ParB-like N-terminal" evidence="9">
    <location>
        <begin position="12"/>
        <end position="98"/>
    </location>
</feature>
<dbReference type="Pfam" id="PF02195">
    <property type="entry name" value="ParB_N"/>
    <property type="match status" value="1"/>
</dbReference>
<dbReference type="InterPro" id="IPR002941">
    <property type="entry name" value="DNA_methylase_N4/N6"/>
</dbReference>
<dbReference type="Proteomes" id="UP001595420">
    <property type="component" value="Unassembled WGS sequence"/>
</dbReference>
<evidence type="ECO:0000256" key="7">
    <source>
        <dbReference type="ARBA" id="ARBA00047942"/>
    </source>
</evidence>
<evidence type="ECO:0000256" key="8">
    <source>
        <dbReference type="SAM" id="MobiDB-lite"/>
    </source>
</evidence>
<evidence type="ECO:0000256" key="3">
    <source>
        <dbReference type="ARBA" id="ARBA00022679"/>
    </source>
</evidence>
<protein>
    <recommendedName>
        <fullName evidence="1">site-specific DNA-methyltransferase (adenine-specific)</fullName>
        <ecNumber evidence="1">2.1.1.72</ecNumber>
    </recommendedName>
</protein>
<evidence type="ECO:0000313" key="10">
    <source>
        <dbReference type="EMBL" id="MFC3003987.1"/>
    </source>
</evidence>
<keyword evidence="2" id="KW-0489">Methyltransferase</keyword>
<dbReference type="PROSITE" id="PS00093">
    <property type="entry name" value="N4_MTASE"/>
    <property type="match status" value="1"/>
</dbReference>
<comment type="catalytic activity">
    <reaction evidence="7">
        <text>a 2'-deoxyadenosine in DNA + S-adenosyl-L-methionine = an N(6)-methyl-2'-deoxyadenosine in DNA + S-adenosyl-L-homocysteine + H(+)</text>
        <dbReference type="Rhea" id="RHEA:15197"/>
        <dbReference type="Rhea" id="RHEA-COMP:12418"/>
        <dbReference type="Rhea" id="RHEA-COMP:12419"/>
        <dbReference type="ChEBI" id="CHEBI:15378"/>
        <dbReference type="ChEBI" id="CHEBI:57856"/>
        <dbReference type="ChEBI" id="CHEBI:59789"/>
        <dbReference type="ChEBI" id="CHEBI:90615"/>
        <dbReference type="ChEBI" id="CHEBI:90616"/>
        <dbReference type="EC" id="2.1.1.72"/>
    </reaction>
</comment>
<keyword evidence="3" id="KW-0808">Transferase</keyword>
<name>A0ABV7C263_9PROT</name>
<accession>A0ABV7C263</accession>
<keyword evidence="11" id="KW-1185">Reference proteome</keyword>
<comment type="caution">
    <text evidence="10">The sequence shown here is derived from an EMBL/GenBank/DDBJ whole genome shotgun (WGS) entry which is preliminary data.</text>
</comment>
<dbReference type="EMBL" id="JBHRSB010000021">
    <property type="protein sequence ID" value="MFC3003987.1"/>
    <property type="molecule type" value="Genomic_DNA"/>
</dbReference>
<dbReference type="PANTHER" id="PTHR33375">
    <property type="entry name" value="CHROMOSOME-PARTITIONING PROTEIN PARB-RELATED"/>
    <property type="match status" value="1"/>
</dbReference>
<dbReference type="SMART" id="SM00470">
    <property type="entry name" value="ParB"/>
    <property type="match status" value="1"/>
</dbReference>
<keyword evidence="5" id="KW-0680">Restriction system</keyword>
<evidence type="ECO:0000256" key="4">
    <source>
        <dbReference type="ARBA" id="ARBA00022691"/>
    </source>
</evidence>
<feature type="region of interest" description="Disordered" evidence="8">
    <location>
        <begin position="158"/>
        <end position="186"/>
    </location>
</feature>
<dbReference type="InterPro" id="IPR003115">
    <property type="entry name" value="ParB_N"/>
</dbReference>
<reference evidence="11" key="1">
    <citation type="journal article" date="2019" name="Int. J. Syst. Evol. Microbiol.">
        <title>The Global Catalogue of Microorganisms (GCM) 10K type strain sequencing project: providing services to taxonomists for standard genome sequencing and annotation.</title>
        <authorList>
            <consortium name="The Broad Institute Genomics Platform"/>
            <consortium name="The Broad Institute Genome Sequencing Center for Infectious Disease"/>
            <person name="Wu L."/>
            <person name="Ma J."/>
        </authorList>
    </citation>
    <scope>NUCLEOTIDE SEQUENCE [LARGE SCALE GENOMIC DNA]</scope>
    <source>
        <strain evidence="11">CGMCC 1.16855</strain>
    </source>
</reference>
<dbReference type="EC" id="2.1.1.72" evidence="1"/>
<evidence type="ECO:0000313" key="11">
    <source>
        <dbReference type="Proteomes" id="UP001595420"/>
    </source>
</evidence>
<dbReference type="InterPro" id="IPR015840">
    <property type="entry name" value="DNA_MeTrfase_ParB"/>
</dbReference>
<feature type="compositionally biased region" description="Low complexity" evidence="8">
    <location>
        <begin position="158"/>
        <end position="177"/>
    </location>
</feature>
<evidence type="ECO:0000256" key="5">
    <source>
        <dbReference type="ARBA" id="ARBA00022747"/>
    </source>
</evidence>
<evidence type="ECO:0000259" key="9">
    <source>
        <dbReference type="SMART" id="SM00470"/>
    </source>
</evidence>
<organism evidence="10 11">
    <name type="scientific">Falsiroseomonas tokyonensis</name>
    <dbReference type="NCBI Taxonomy" id="430521"/>
    <lineage>
        <taxon>Bacteria</taxon>
        <taxon>Pseudomonadati</taxon>
        <taxon>Pseudomonadota</taxon>
        <taxon>Alphaproteobacteria</taxon>
        <taxon>Acetobacterales</taxon>
        <taxon>Roseomonadaceae</taxon>
        <taxon>Falsiroseomonas</taxon>
    </lineage>
</organism>
<proteinExistence type="predicted"/>
<dbReference type="Pfam" id="PF01555">
    <property type="entry name" value="N6_N4_Mtase"/>
    <property type="match status" value="1"/>
</dbReference>
<evidence type="ECO:0000256" key="1">
    <source>
        <dbReference type="ARBA" id="ARBA00011900"/>
    </source>
</evidence>
<dbReference type="PIRSF" id="PIRSF036758">
    <property type="entry name" value="Aden_M_ParB"/>
    <property type="match status" value="1"/>
</dbReference>
<keyword evidence="4" id="KW-0949">S-adenosyl-L-methionine</keyword>
<sequence length="492" mass="52743">MPQAPWAASAVEARAVAALLPYAGNARTHSADQVAQIAASILEFGFVAPVLVDERGEIIAGHGRLLAAKSLGLDTVPTIVRGGLTEAQKAAYRLADNRIALNAGWDEALLAAEVAKLQEMGGVDLALTGFDGAEIERLLAGLETEAGNLTAPAVASVAEPAPGNQPDADGAEPVADPADAEPEPPRQAVTRVGDIWLLGEHRLACGDSTNRSTVARVMAADRAALLFTSPPYGNQRDYTTGGVSDWDALMQDVFQHLDGALRRDAQVLVNLGLIHREGEWQPYWQGWLDWMRAQGWRRFGLYAWDQGPGLPGDWNGRLAPAFELVFHFNREARQANKIVPCKWAGTPNKGSGLRAADGEVKAYTHIGLPVQEMRIPDSVLRITRHKGRGIETEHPAVFPVALPEFLMRAYTDEGDVVFEPFGGSGTTILAGQRAGRRVRAIELAAAYVDLAIARWRMLHPDVPVILDDGGHGIGPDYDAVAVTRGEATADAA</sequence>
<evidence type="ECO:0000256" key="2">
    <source>
        <dbReference type="ARBA" id="ARBA00022603"/>
    </source>
</evidence>
<dbReference type="InterPro" id="IPR017985">
    <property type="entry name" value="MeTrfase_CN4_CS"/>
</dbReference>
<gene>
    <name evidence="10" type="ORF">ACFOD3_29130</name>
</gene>